<proteinExistence type="predicted"/>
<name>A0A1I1YGW8_9BACT</name>
<dbReference type="Proteomes" id="UP000198598">
    <property type="component" value="Unassembled WGS sequence"/>
</dbReference>
<dbReference type="RefSeq" id="WP_093830681.1">
    <property type="nucleotide sequence ID" value="NZ_FOLQ01000011.1"/>
</dbReference>
<protein>
    <submittedName>
        <fullName evidence="1">Uncharacterized protein</fullName>
    </submittedName>
</protein>
<dbReference type="AlphaFoldDB" id="A0A1I1YGW8"/>
<evidence type="ECO:0000313" key="1">
    <source>
        <dbReference type="EMBL" id="SFE18639.1"/>
    </source>
</evidence>
<dbReference type="EMBL" id="FOLQ01000011">
    <property type="protein sequence ID" value="SFE18639.1"/>
    <property type="molecule type" value="Genomic_DNA"/>
</dbReference>
<keyword evidence="2" id="KW-1185">Reference proteome</keyword>
<sequence>MYSSRPQKQVFFSEAEPYFWYSAGESINEGALWYNLATGRLFCYDTGEWKVESSDRLTLFRKFYAQAFNLSNVTTTQVGDGLRPREQHVFDAFGYDITIVGQQPKTLFLFHDHLPDKKIDVNYLRSNEELFGLLAAYLDKVEGQEIDEADLKNWIESVG</sequence>
<reference evidence="1 2" key="1">
    <citation type="submission" date="2016-10" db="EMBL/GenBank/DDBJ databases">
        <authorList>
            <person name="de Groot N.N."/>
        </authorList>
    </citation>
    <scope>NUCLEOTIDE SEQUENCE [LARGE SCALE GENOMIC DNA]</scope>
    <source>
        <strain evidence="1 2">DSM 26130</strain>
    </source>
</reference>
<evidence type="ECO:0000313" key="2">
    <source>
        <dbReference type="Proteomes" id="UP000198598"/>
    </source>
</evidence>
<organism evidence="1 2">
    <name type="scientific">Spirosoma endophyticum</name>
    <dbReference type="NCBI Taxonomy" id="662367"/>
    <lineage>
        <taxon>Bacteria</taxon>
        <taxon>Pseudomonadati</taxon>
        <taxon>Bacteroidota</taxon>
        <taxon>Cytophagia</taxon>
        <taxon>Cytophagales</taxon>
        <taxon>Cytophagaceae</taxon>
        <taxon>Spirosoma</taxon>
    </lineage>
</organism>
<accession>A0A1I1YGW8</accession>
<gene>
    <name evidence="1" type="ORF">SAMN05216167_11154</name>
</gene>